<keyword evidence="2" id="KW-1185">Reference proteome</keyword>
<dbReference type="AlphaFoldDB" id="A0AA36NKK1"/>
<organism evidence="1 2">
    <name type="scientific">Effrenium voratum</name>
    <dbReference type="NCBI Taxonomy" id="2562239"/>
    <lineage>
        <taxon>Eukaryota</taxon>
        <taxon>Sar</taxon>
        <taxon>Alveolata</taxon>
        <taxon>Dinophyceae</taxon>
        <taxon>Suessiales</taxon>
        <taxon>Symbiodiniaceae</taxon>
        <taxon>Effrenium</taxon>
    </lineage>
</organism>
<name>A0AA36NKK1_9DINO</name>
<protein>
    <submittedName>
        <fullName evidence="1">Uncharacterized protein</fullName>
    </submittedName>
</protein>
<reference evidence="1" key="1">
    <citation type="submission" date="2023-08" db="EMBL/GenBank/DDBJ databases">
        <authorList>
            <person name="Chen Y."/>
            <person name="Shah S."/>
            <person name="Dougan E. K."/>
            <person name="Thang M."/>
            <person name="Chan C."/>
        </authorList>
    </citation>
    <scope>NUCLEOTIDE SEQUENCE</scope>
</reference>
<gene>
    <name evidence="1" type="ORF">EVOR1521_LOCUS31623</name>
</gene>
<sequence length="286" mass="32524">MRSCVLGLAISAGSLICIFLGNASTRRLAFLHFRLHGGHYLQGSKGNKTSQATPETEPELRLALFMTTHWSALHQGFLPCWGFASKHLNLLRQSDLVIYTSKRPKEEQLAQLHFRNITVREHKAAGYQAGAIQALVDGFGSKGFEEKWFEEYDWVIRLNPDVLIMDAEWLQATMQNDSVDAIFQACDKMRIHTDFFAVRVRAVNHTLVDVTRNGNAEMHATLSFGNIKKSGRFVWVRGGEPAGSNCKIMGNRSAAVHNHSLVKFCPDYFRERSEQYWAPWKKKLLR</sequence>
<evidence type="ECO:0000313" key="1">
    <source>
        <dbReference type="EMBL" id="CAJ1410899.1"/>
    </source>
</evidence>
<evidence type="ECO:0000313" key="2">
    <source>
        <dbReference type="Proteomes" id="UP001178507"/>
    </source>
</evidence>
<dbReference type="Proteomes" id="UP001178507">
    <property type="component" value="Unassembled WGS sequence"/>
</dbReference>
<accession>A0AA36NKK1</accession>
<comment type="caution">
    <text evidence="1">The sequence shown here is derived from an EMBL/GenBank/DDBJ whole genome shotgun (WGS) entry which is preliminary data.</text>
</comment>
<dbReference type="EMBL" id="CAUJNA010003846">
    <property type="protein sequence ID" value="CAJ1410899.1"/>
    <property type="molecule type" value="Genomic_DNA"/>
</dbReference>
<proteinExistence type="predicted"/>